<gene>
    <name evidence="2" type="ORF">K470DRAFT_295227</name>
</gene>
<evidence type="ECO:0000256" key="1">
    <source>
        <dbReference type="SAM" id="MobiDB-lite"/>
    </source>
</evidence>
<feature type="compositionally biased region" description="Polar residues" evidence="1">
    <location>
        <begin position="50"/>
        <end position="75"/>
    </location>
</feature>
<keyword evidence="3" id="KW-1185">Reference proteome</keyword>
<evidence type="ECO:0000313" key="2">
    <source>
        <dbReference type="EMBL" id="KAF2860139.1"/>
    </source>
</evidence>
<evidence type="ECO:0000313" key="3">
    <source>
        <dbReference type="Proteomes" id="UP000799421"/>
    </source>
</evidence>
<sequence>MVRTKRQAPDEEENIPWVSSRCQRLLRSIESRLSILRKLAANNRLHAHTDSQASSQPVGASSQQLSDQPKITQLSLPGDPEWMPGGKGAKPTRKYGGRKRKDLSKRSTTPDILLGDSFQPDGSLDEKSARRLASGMACSPAEETYRALMNALNSVLHVTRSPITLKPIGAPTLMSMCFRQMPRYIERLEEEHAEEEKDEVNELGDPVTELYEYLESSMETVEGGGWPALRDLVRVHGLSLVNRAIRDGLVTGPTTLKLIDSCMHYMTLVEAKQLLHTCIDQADILGISPADYLAAFRAKHNAPGHILCSMKSLLRQGRVLTHEVSSKKNLWLTVLCSLLSKENHEHAVEVLQICIQLTHAKLPDVFAQKLHSILLMLSTSVLKPSQASSAESLRLSAAVTHKLAKALCEASPARELRPWAMGFIEASAIIQAMKSPSDEEAQEIATLAQLSEAWLSSNDQRSVTPLSSFLADATEHTANMGPGSKETFLFEAVRELLAITHSHSSSVAKMLTTLAFNGATAFAEVQATKASIAFAEEIEEEILCRADLTSQQYRWEASLDEWVKATPTKAGNINNLDDSGVELSFNSKHASPAPFCAVDVPTPDAKADTLDDSAIDLSFAANPNEQDPAQTSGSVTTHAAVSEKRSSSVSVDDGRLPTALASEHQGLVQKTGTASTAKGKRPRSDSSDERAHKRTKQSCNNPIGPAEHLPIAHQQSTEAASAPTTIAFNPERRSSSNSYQHRPSLTQNHPATISAESVDDQDELSVPVLQKAPRRSARPVRQSGLLSSALRKWATALLNEDEEDEL</sequence>
<name>A0A6A7BZI9_9PEZI</name>
<organism evidence="2 3">
    <name type="scientific">Piedraia hortae CBS 480.64</name>
    <dbReference type="NCBI Taxonomy" id="1314780"/>
    <lineage>
        <taxon>Eukaryota</taxon>
        <taxon>Fungi</taxon>
        <taxon>Dikarya</taxon>
        <taxon>Ascomycota</taxon>
        <taxon>Pezizomycotina</taxon>
        <taxon>Dothideomycetes</taxon>
        <taxon>Dothideomycetidae</taxon>
        <taxon>Capnodiales</taxon>
        <taxon>Piedraiaceae</taxon>
        <taxon>Piedraia</taxon>
    </lineage>
</organism>
<feature type="region of interest" description="Disordered" evidence="1">
    <location>
        <begin position="622"/>
        <end position="707"/>
    </location>
</feature>
<proteinExistence type="predicted"/>
<dbReference type="AlphaFoldDB" id="A0A6A7BZI9"/>
<feature type="region of interest" description="Disordered" evidence="1">
    <location>
        <begin position="754"/>
        <end position="785"/>
    </location>
</feature>
<feature type="compositionally biased region" description="Polar residues" evidence="1">
    <location>
        <begin position="622"/>
        <end position="639"/>
    </location>
</feature>
<dbReference type="OrthoDB" id="4159838at2759"/>
<feature type="region of interest" description="Disordered" evidence="1">
    <location>
        <begin position="47"/>
        <end position="124"/>
    </location>
</feature>
<protein>
    <submittedName>
        <fullName evidence="2">Uncharacterized protein</fullName>
    </submittedName>
</protein>
<reference evidence="2" key="1">
    <citation type="journal article" date="2020" name="Stud. Mycol.">
        <title>101 Dothideomycetes genomes: a test case for predicting lifestyles and emergence of pathogens.</title>
        <authorList>
            <person name="Haridas S."/>
            <person name="Albert R."/>
            <person name="Binder M."/>
            <person name="Bloem J."/>
            <person name="Labutti K."/>
            <person name="Salamov A."/>
            <person name="Andreopoulos B."/>
            <person name="Baker S."/>
            <person name="Barry K."/>
            <person name="Bills G."/>
            <person name="Bluhm B."/>
            <person name="Cannon C."/>
            <person name="Castanera R."/>
            <person name="Culley D."/>
            <person name="Daum C."/>
            <person name="Ezra D."/>
            <person name="Gonzalez J."/>
            <person name="Henrissat B."/>
            <person name="Kuo A."/>
            <person name="Liang C."/>
            <person name="Lipzen A."/>
            <person name="Lutzoni F."/>
            <person name="Magnuson J."/>
            <person name="Mondo S."/>
            <person name="Nolan M."/>
            <person name="Ohm R."/>
            <person name="Pangilinan J."/>
            <person name="Park H.-J."/>
            <person name="Ramirez L."/>
            <person name="Alfaro M."/>
            <person name="Sun H."/>
            <person name="Tritt A."/>
            <person name="Yoshinaga Y."/>
            <person name="Zwiers L.-H."/>
            <person name="Turgeon B."/>
            <person name="Goodwin S."/>
            <person name="Spatafora J."/>
            <person name="Crous P."/>
            <person name="Grigoriev I."/>
        </authorList>
    </citation>
    <scope>NUCLEOTIDE SEQUENCE</scope>
    <source>
        <strain evidence="2">CBS 480.64</strain>
    </source>
</reference>
<dbReference type="Proteomes" id="UP000799421">
    <property type="component" value="Unassembled WGS sequence"/>
</dbReference>
<accession>A0A6A7BZI9</accession>
<dbReference type="EMBL" id="MU005985">
    <property type="protein sequence ID" value="KAF2860139.1"/>
    <property type="molecule type" value="Genomic_DNA"/>
</dbReference>
<feature type="compositionally biased region" description="Basic and acidic residues" evidence="1">
    <location>
        <begin position="682"/>
        <end position="691"/>
    </location>
</feature>
<feature type="compositionally biased region" description="Basic residues" evidence="1">
    <location>
        <begin position="90"/>
        <end position="103"/>
    </location>
</feature>